<gene>
    <name evidence="8" type="ORF">ONB1V03_LOCUS10399</name>
</gene>
<evidence type="ECO:0000313" key="8">
    <source>
        <dbReference type="EMBL" id="CAD7653746.1"/>
    </source>
</evidence>
<dbReference type="PRINTS" id="PR00463">
    <property type="entry name" value="EP450I"/>
</dbReference>
<dbReference type="AlphaFoldDB" id="A0A7R9M526"/>
<keyword evidence="3" id="KW-0479">Metal-binding</keyword>
<dbReference type="GO" id="GO:0042448">
    <property type="term" value="P:progesterone metabolic process"/>
    <property type="evidence" value="ECO:0007669"/>
    <property type="project" value="TreeGrafter"/>
</dbReference>
<evidence type="ECO:0008006" key="10">
    <source>
        <dbReference type="Google" id="ProtNLM"/>
    </source>
</evidence>
<dbReference type="OrthoDB" id="9632889at2759"/>
<keyword evidence="7" id="KW-0472">Membrane</keyword>
<evidence type="ECO:0000256" key="1">
    <source>
        <dbReference type="ARBA" id="ARBA00010617"/>
    </source>
</evidence>
<keyword evidence="7" id="KW-0812">Transmembrane</keyword>
<keyword evidence="6" id="KW-0503">Monooxygenase</keyword>
<name>A0A7R9M526_9ACAR</name>
<accession>A0A7R9M526</accession>
<dbReference type="SUPFAM" id="SSF48264">
    <property type="entry name" value="Cytochrome P450"/>
    <property type="match status" value="1"/>
</dbReference>
<dbReference type="Proteomes" id="UP000728032">
    <property type="component" value="Unassembled WGS sequence"/>
</dbReference>
<dbReference type="Gene3D" id="1.10.630.10">
    <property type="entry name" value="Cytochrome P450"/>
    <property type="match status" value="1"/>
</dbReference>
<evidence type="ECO:0000256" key="2">
    <source>
        <dbReference type="ARBA" id="ARBA00022617"/>
    </source>
</evidence>
<proteinExistence type="inferred from homology"/>
<evidence type="ECO:0000256" key="6">
    <source>
        <dbReference type="ARBA" id="ARBA00023033"/>
    </source>
</evidence>
<evidence type="ECO:0000256" key="3">
    <source>
        <dbReference type="ARBA" id="ARBA00022723"/>
    </source>
</evidence>
<keyword evidence="5" id="KW-0408">Iron</keyword>
<dbReference type="GO" id="GO:0020037">
    <property type="term" value="F:heme binding"/>
    <property type="evidence" value="ECO:0007669"/>
    <property type="project" value="InterPro"/>
</dbReference>
<protein>
    <recommendedName>
        <fullName evidence="10">Cytochrome P450</fullName>
    </recommendedName>
</protein>
<comment type="similarity">
    <text evidence="1">Belongs to the cytochrome P450 family.</text>
</comment>
<keyword evidence="2" id="KW-0349">Heme</keyword>
<feature type="transmembrane region" description="Helical" evidence="7">
    <location>
        <begin position="6"/>
        <end position="29"/>
    </location>
</feature>
<evidence type="ECO:0000256" key="4">
    <source>
        <dbReference type="ARBA" id="ARBA00023002"/>
    </source>
</evidence>
<organism evidence="8">
    <name type="scientific">Oppiella nova</name>
    <dbReference type="NCBI Taxonomy" id="334625"/>
    <lineage>
        <taxon>Eukaryota</taxon>
        <taxon>Metazoa</taxon>
        <taxon>Ecdysozoa</taxon>
        <taxon>Arthropoda</taxon>
        <taxon>Chelicerata</taxon>
        <taxon>Arachnida</taxon>
        <taxon>Acari</taxon>
        <taxon>Acariformes</taxon>
        <taxon>Sarcoptiformes</taxon>
        <taxon>Oribatida</taxon>
        <taxon>Brachypylina</taxon>
        <taxon>Oppioidea</taxon>
        <taxon>Oppiidae</taxon>
        <taxon>Oppiella</taxon>
    </lineage>
</organism>
<dbReference type="InterPro" id="IPR002401">
    <property type="entry name" value="Cyt_P450_E_grp-I"/>
</dbReference>
<dbReference type="GO" id="GO:0004508">
    <property type="term" value="F:steroid 17-alpha-monooxygenase activity"/>
    <property type="evidence" value="ECO:0007669"/>
    <property type="project" value="TreeGrafter"/>
</dbReference>
<dbReference type="GO" id="GO:0005506">
    <property type="term" value="F:iron ion binding"/>
    <property type="evidence" value="ECO:0007669"/>
    <property type="project" value="InterPro"/>
</dbReference>
<dbReference type="EMBL" id="OC921865">
    <property type="protein sequence ID" value="CAD7653746.1"/>
    <property type="molecule type" value="Genomic_DNA"/>
</dbReference>
<dbReference type="PANTHER" id="PTHR24289:SF1">
    <property type="entry name" value="STEROID 17-ALPHA-HYDROXYLASE_17,20 LYASE"/>
    <property type="match status" value="1"/>
</dbReference>
<evidence type="ECO:0000313" key="9">
    <source>
        <dbReference type="Proteomes" id="UP000728032"/>
    </source>
</evidence>
<keyword evidence="9" id="KW-1185">Reference proteome</keyword>
<dbReference type="EMBL" id="CAJPVJ010007040">
    <property type="protein sequence ID" value="CAG2170933.1"/>
    <property type="molecule type" value="Genomic_DNA"/>
</dbReference>
<dbReference type="InterPro" id="IPR036396">
    <property type="entry name" value="Cyt_P450_sf"/>
</dbReference>
<dbReference type="GO" id="GO:0042446">
    <property type="term" value="P:hormone biosynthetic process"/>
    <property type="evidence" value="ECO:0007669"/>
    <property type="project" value="TreeGrafter"/>
</dbReference>
<keyword evidence="4" id="KW-0560">Oxidoreductase</keyword>
<evidence type="ECO:0000256" key="7">
    <source>
        <dbReference type="SAM" id="Phobius"/>
    </source>
</evidence>
<sequence length="396" mass="45973">MYLFIQLYYLLMANIIEAIISVAIVYIVYKICRFYILRHSMPPGPHPYPLVGNLPLFRGKGKHWDDVIRQLTKQYGPVFTVWMGPEPHVFVTDIELGRQVFNKSEFSGRRSTYMDEIFSNEKYSEISYTKYGPLWKSLKQMAIFTSQKYSTNDKLVDIVTECVDKTIKTMLEKEGVNKLFDPRKYVYLMCLNMLAGNAFGTSYDVDDREFKFIKYVINDFNIETKGRVLLWQFSALFRLLDRRLVGKQRQHYVDLIALIADKFSAHYADYMEGAERDMCDALITARKEALREGRDGPHLTDPMLAIVVFDVFFGATNVIQMTFQWLLNLLAYYPTTQSLLREEIDAEIGDRMPTHEDRDRCHRVMAFIAETMRFRDVAPIGLPHATTAPATIGITL</sequence>
<keyword evidence="7" id="KW-1133">Transmembrane helix</keyword>
<evidence type="ECO:0000256" key="5">
    <source>
        <dbReference type="ARBA" id="ARBA00023004"/>
    </source>
</evidence>
<dbReference type="InterPro" id="IPR001128">
    <property type="entry name" value="Cyt_P450"/>
</dbReference>
<reference evidence="8" key="1">
    <citation type="submission" date="2020-11" db="EMBL/GenBank/DDBJ databases">
        <authorList>
            <person name="Tran Van P."/>
        </authorList>
    </citation>
    <scope>NUCLEOTIDE SEQUENCE</scope>
</reference>
<dbReference type="Pfam" id="PF00067">
    <property type="entry name" value="p450"/>
    <property type="match status" value="1"/>
</dbReference>
<dbReference type="PANTHER" id="PTHR24289">
    <property type="entry name" value="STEROID 17-ALPHA-HYDROXYLASE/17,20 LYASE"/>
    <property type="match status" value="1"/>
</dbReference>